<sequence length="89" mass="10449">MPLVGFMRRVTFYLCKNIDGRKLRYLLHKLENVENIDIETLRRAIEAEKKFKRSLTLTEEEEAILERLGKSANLLLNCELVKLDEGERA</sequence>
<dbReference type="InterPro" id="IPR024254">
    <property type="entry name" value="MJ0366-like"/>
</dbReference>
<proteinExistence type="predicted"/>
<dbReference type="GO" id="GO:0006355">
    <property type="term" value="P:regulation of DNA-templated transcription"/>
    <property type="evidence" value="ECO:0007669"/>
    <property type="project" value="InterPro"/>
</dbReference>
<evidence type="ECO:0000313" key="2">
    <source>
        <dbReference type="Proteomes" id="UP000516075"/>
    </source>
</evidence>
<reference evidence="1" key="1">
    <citation type="submission" date="2020-07" db="EMBL/GenBank/DDBJ databases">
        <title>The first head-tailed virus, MFTV1, produced by a hyperthermophilic deep-sea methanogen.</title>
        <authorList>
            <person name="Thiroux S."/>
            <person name="Dupont S."/>
            <person name="Nesbo C.L."/>
            <person name="Bienvenu N."/>
            <person name="Krupovic M."/>
            <person name="L'Haridon S."/>
            <person name="Marie D."/>
            <person name="Forterre P."/>
            <person name="Godfroy A."/>
            <person name="Geslin C."/>
        </authorList>
    </citation>
    <scope>NUCLEOTIDE SEQUENCE [LARGE SCALE GENOMIC DNA]</scope>
</reference>
<protein>
    <submittedName>
        <fullName evidence="1">DUF2540 domain-containing protein</fullName>
    </submittedName>
</protein>
<dbReference type="SUPFAM" id="SSF47598">
    <property type="entry name" value="Ribbon-helix-helix"/>
    <property type="match status" value="1"/>
</dbReference>
<accession>A0A7G9VYQ6</accession>
<organism evidence="1">
    <name type="scientific">Methanocaldococcus fervens tailed virus 1</name>
    <dbReference type="NCBI Taxonomy" id="2759191"/>
    <lineage>
        <taxon>Viruses</taxon>
        <taxon>Duplodnaviria</taxon>
        <taxon>Heunggongvirae</taxon>
        <taxon>Uroviricota</taxon>
        <taxon>Caudoviricetes</taxon>
        <taxon>Fervensviridae</taxon>
        <taxon>Deepoceanvirus</taxon>
        <taxon>Deepoceanvirus guaymasense</taxon>
    </lineage>
</organism>
<dbReference type="InterPro" id="IPR010985">
    <property type="entry name" value="Ribbon_hlx_hlx"/>
</dbReference>
<name>A0A7G9VYQ6_9CAUD</name>
<dbReference type="RefSeq" id="YP_010772296.1">
    <property type="nucleotide sequence ID" value="NC_074641.1"/>
</dbReference>
<keyword evidence="2" id="KW-1185">Reference proteome</keyword>
<dbReference type="KEGG" id="vg:80402049"/>
<dbReference type="EMBL" id="MT711370">
    <property type="protein sequence ID" value="QNO11471.1"/>
    <property type="molecule type" value="Genomic_DNA"/>
</dbReference>
<dbReference type="Pfam" id="PF10802">
    <property type="entry name" value="DUF2540"/>
    <property type="match status" value="1"/>
</dbReference>
<dbReference type="Proteomes" id="UP000516075">
    <property type="component" value="Segment"/>
</dbReference>
<dbReference type="GeneID" id="80402049"/>
<dbReference type="Gene3D" id="3.30.70.3260">
    <property type="entry name" value="Uncharacterised protein PF10802, DUF2540"/>
    <property type="match status" value="1"/>
</dbReference>
<evidence type="ECO:0000313" key="1">
    <source>
        <dbReference type="EMBL" id="QNO11471.1"/>
    </source>
</evidence>